<reference evidence="7" key="2">
    <citation type="submission" date="2025-08" db="UniProtKB">
        <authorList>
            <consortium name="Ensembl"/>
        </authorList>
    </citation>
    <scope>IDENTIFICATION</scope>
</reference>
<protein>
    <recommendedName>
        <fullName evidence="9">Transmembrane protein 176l.4</fullName>
    </recommendedName>
</protein>
<feature type="transmembrane region" description="Helical" evidence="6">
    <location>
        <begin position="197"/>
        <end position="220"/>
    </location>
</feature>
<dbReference type="AlphaFoldDB" id="A0A672HYS6"/>
<evidence type="ECO:0008006" key="9">
    <source>
        <dbReference type="Google" id="ProtNLM"/>
    </source>
</evidence>
<evidence type="ECO:0000313" key="7">
    <source>
        <dbReference type="Ensembl" id="ENSSFAP00005034536.1"/>
    </source>
</evidence>
<name>A0A672HYS6_SALFA</name>
<evidence type="ECO:0000256" key="3">
    <source>
        <dbReference type="ARBA" id="ARBA00022989"/>
    </source>
</evidence>
<reference evidence="7" key="3">
    <citation type="submission" date="2025-09" db="UniProtKB">
        <authorList>
            <consortium name="Ensembl"/>
        </authorList>
    </citation>
    <scope>IDENTIFICATION</scope>
</reference>
<proteinExistence type="predicted"/>
<evidence type="ECO:0000256" key="2">
    <source>
        <dbReference type="ARBA" id="ARBA00022692"/>
    </source>
</evidence>
<comment type="subcellular location">
    <subcellularLocation>
        <location evidence="1">Membrane</location>
        <topology evidence="1">Multi-pass membrane protein</topology>
    </subcellularLocation>
</comment>
<accession>A0A672HYS6</accession>
<dbReference type="GO" id="GO:0016020">
    <property type="term" value="C:membrane"/>
    <property type="evidence" value="ECO:0007669"/>
    <property type="project" value="UniProtKB-SubCell"/>
</dbReference>
<dbReference type="InParanoid" id="A0A672HYS6"/>
<keyword evidence="3 6" id="KW-1133">Transmembrane helix</keyword>
<dbReference type="Pfam" id="PF04103">
    <property type="entry name" value="CD20"/>
    <property type="match status" value="1"/>
</dbReference>
<feature type="transmembrane region" description="Helical" evidence="6">
    <location>
        <begin position="53"/>
        <end position="73"/>
    </location>
</feature>
<feature type="transmembrane region" description="Helical" evidence="6">
    <location>
        <begin position="109"/>
        <end position="136"/>
    </location>
</feature>
<keyword evidence="4 6" id="KW-0472">Membrane</keyword>
<organism evidence="7 8">
    <name type="scientific">Salarias fasciatus</name>
    <name type="common">Jewelled blenny</name>
    <name type="synonym">Blennius fasciatus</name>
    <dbReference type="NCBI Taxonomy" id="181472"/>
    <lineage>
        <taxon>Eukaryota</taxon>
        <taxon>Metazoa</taxon>
        <taxon>Chordata</taxon>
        <taxon>Craniata</taxon>
        <taxon>Vertebrata</taxon>
        <taxon>Euteleostomi</taxon>
        <taxon>Actinopterygii</taxon>
        <taxon>Neopterygii</taxon>
        <taxon>Teleostei</taxon>
        <taxon>Neoteleostei</taxon>
        <taxon>Acanthomorphata</taxon>
        <taxon>Ovalentaria</taxon>
        <taxon>Blenniimorphae</taxon>
        <taxon>Blenniiformes</taxon>
        <taxon>Blennioidei</taxon>
        <taxon>Blenniidae</taxon>
        <taxon>Salariinae</taxon>
        <taxon>Salarias</taxon>
    </lineage>
</organism>
<feature type="compositionally biased region" description="Pro residues" evidence="5">
    <location>
        <begin position="238"/>
        <end position="249"/>
    </location>
</feature>
<evidence type="ECO:0000313" key="8">
    <source>
        <dbReference type="Proteomes" id="UP000472267"/>
    </source>
</evidence>
<feature type="region of interest" description="Disordered" evidence="5">
    <location>
        <begin position="231"/>
        <end position="255"/>
    </location>
</feature>
<sequence length="255" mass="27801">MSVSVTRAEGVTVLTLNTDSSSICPPLCQILGGLCYNPVCCSRSRDLHRGQRTAVSQALLILSGLLTVGLAVILSLSHAYWWFMDPTAFPFWMGGLVRSSRSCSASRFSAFQVVLNVILQLSGVCFAIAAIVMFSINLADTNLWDFCNLDNFRLNYDYDDYGRRHARTTPSPSAQETALRDACLEAKRLSLMLLMGINGVLIVLSALQLCLCVSSSVMGVRALQSIRKTPSQVSRPPLLSPTPCRPPLLSPSETH</sequence>
<evidence type="ECO:0000256" key="6">
    <source>
        <dbReference type="SAM" id="Phobius"/>
    </source>
</evidence>
<evidence type="ECO:0000256" key="5">
    <source>
        <dbReference type="SAM" id="MobiDB-lite"/>
    </source>
</evidence>
<evidence type="ECO:0000256" key="4">
    <source>
        <dbReference type="ARBA" id="ARBA00023136"/>
    </source>
</evidence>
<dbReference type="InterPro" id="IPR007237">
    <property type="entry name" value="CD20-like"/>
</dbReference>
<keyword evidence="8" id="KW-1185">Reference proteome</keyword>
<reference evidence="7" key="1">
    <citation type="submission" date="2019-06" db="EMBL/GenBank/DDBJ databases">
        <authorList>
            <consortium name="Wellcome Sanger Institute Data Sharing"/>
        </authorList>
    </citation>
    <scope>NUCLEOTIDE SEQUENCE [LARGE SCALE GENOMIC DNA]</scope>
</reference>
<dbReference type="FunCoup" id="A0A672HYS6">
    <property type="interactions" value="4"/>
</dbReference>
<evidence type="ECO:0000256" key="1">
    <source>
        <dbReference type="ARBA" id="ARBA00004141"/>
    </source>
</evidence>
<keyword evidence="2 6" id="KW-0812">Transmembrane</keyword>
<dbReference type="Ensembl" id="ENSSFAT00005035836.1">
    <property type="protein sequence ID" value="ENSSFAP00005034536.1"/>
    <property type="gene ID" value="ENSSFAG00005017523.1"/>
</dbReference>
<dbReference type="Proteomes" id="UP000472267">
    <property type="component" value="Chromosome 11"/>
</dbReference>